<protein>
    <submittedName>
        <fullName evidence="1">ENR1 protein</fullName>
    </submittedName>
</protein>
<sequence>ELKDALEVPSGKNLFVNMIERISKELDLKECWVCGDTKTSEIWPWEGFSLSPLEILKWKQTNIKMREKEQWSLSSKIIGEECITRRG</sequence>
<comment type="caution">
    <text evidence="1">The sequence shown here is derived from an EMBL/GenBank/DDBJ whole genome shotgun (WGS) entry which is preliminary data.</text>
</comment>
<organism evidence="1 2">
    <name type="scientific">Sylvietta virens</name>
    <name type="common">Green crombec</name>
    <dbReference type="NCBI Taxonomy" id="208069"/>
    <lineage>
        <taxon>Eukaryota</taxon>
        <taxon>Metazoa</taxon>
        <taxon>Chordata</taxon>
        <taxon>Craniata</taxon>
        <taxon>Vertebrata</taxon>
        <taxon>Euteleostomi</taxon>
        <taxon>Archelosauria</taxon>
        <taxon>Archosauria</taxon>
        <taxon>Dinosauria</taxon>
        <taxon>Saurischia</taxon>
        <taxon>Theropoda</taxon>
        <taxon>Coelurosauria</taxon>
        <taxon>Aves</taxon>
        <taxon>Neognathae</taxon>
        <taxon>Neoaves</taxon>
        <taxon>Telluraves</taxon>
        <taxon>Australaves</taxon>
        <taxon>Passeriformes</taxon>
        <taxon>Sylvioidea</taxon>
        <taxon>Sylviidae</taxon>
        <taxon>Acrocephalinae</taxon>
        <taxon>Sylvietta</taxon>
    </lineage>
</organism>
<feature type="non-terminal residue" evidence="1">
    <location>
        <position position="1"/>
    </location>
</feature>
<dbReference type="Proteomes" id="UP000567822">
    <property type="component" value="Unassembled WGS sequence"/>
</dbReference>
<evidence type="ECO:0000313" key="1">
    <source>
        <dbReference type="EMBL" id="NXK69128.1"/>
    </source>
</evidence>
<dbReference type="AlphaFoldDB" id="A0A7L0LJ13"/>
<feature type="non-terminal residue" evidence="1">
    <location>
        <position position="87"/>
    </location>
</feature>
<name>A0A7L0LJ13_9SYLV</name>
<gene>
    <name evidence="1" type="primary">Erv31</name>
    <name evidence="1" type="ORF">SYLVIR_R14984</name>
</gene>
<reference evidence="1 2" key="1">
    <citation type="submission" date="2019-09" db="EMBL/GenBank/DDBJ databases">
        <title>Bird 10,000 Genomes (B10K) Project - Family phase.</title>
        <authorList>
            <person name="Zhang G."/>
        </authorList>
    </citation>
    <scope>NUCLEOTIDE SEQUENCE [LARGE SCALE GENOMIC DNA]</scope>
    <source>
        <strain evidence="1">B10K-DU-009-59</strain>
        <tissue evidence="1">Muscle</tissue>
    </source>
</reference>
<dbReference type="EMBL" id="VXAN01000614">
    <property type="protein sequence ID" value="NXK69128.1"/>
    <property type="molecule type" value="Genomic_DNA"/>
</dbReference>
<evidence type="ECO:0000313" key="2">
    <source>
        <dbReference type="Proteomes" id="UP000567822"/>
    </source>
</evidence>
<keyword evidence="2" id="KW-1185">Reference proteome</keyword>
<accession>A0A7L0LJ13</accession>
<proteinExistence type="predicted"/>